<gene>
    <name evidence="1" type="ORF">Klosneuvirus_11_14</name>
</gene>
<evidence type="ECO:0000313" key="1">
    <source>
        <dbReference type="EMBL" id="ARF12643.1"/>
    </source>
</evidence>
<dbReference type="EMBL" id="KY684118">
    <property type="protein sequence ID" value="ARF12643.1"/>
    <property type="molecule type" value="Genomic_DNA"/>
</dbReference>
<sequence>MSNSYTCPVCLTKVPRISDGKTRLCECHKMGVDCTKEYTRFIGYIPMEEPCYEEWYAKNEPIIKLLREKYQQEKYY</sequence>
<name>A0A1V0SLP6_9VIRU</name>
<protein>
    <submittedName>
        <fullName evidence="1">Uncharacterized protein</fullName>
    </submittedName>
</protein>
<accession>A0A1V0SLP6</accession>
<organism evidence="1">
    <name type="scientific">Klosneuvirus KNV1</name>
    <dbReference type="NCBI Taxonomy" id="1977640"/>
    <lineage>
        <taxon>Viruses</taxon>
        <taxon>Varidnaviria</taxon>
        <taxon>Bamfordvirae</taxon>
        <taxon>Nucleocytoviricota</taxon>
        <taxon>Megaviricetes</taxon>
        <taxon>Imitervirales</taxon>
        <taxon>Mimiviridae</taxon>
        <taxon>Klosneuvirinae</taxon>
        <taxon>Klosneuvirus</taxon>
    </lineage>
</organism>
<reference evidence="1" key="1">
    <citation type="journal article" date="2017" name="Science">
        <title>Giant viruses with an expanded complement of translation system components.</title>
        <authorList>
            <person name="Schulz F."/>
            <person name="Yutin N."/>
            <person name="Ivanova N.N."/>
            <person name="Ortega D.R."/>
            <person name="Lee T.K."/>
            <person name="Vierheilig J."/>
            <person name="Daims H."/>
            <person name="Horn M."/>
            <person name="Wagner M."/>
            <person name="Jensen G.J."/>
            <person name="Kyrpides N.C."/>
            <person name="Koonin E.V."/>
            <person name="Woyke T."/>
        </authorList>
    </citation>
    <scope>NUCLEOTIDE SEQUENCE</scope>
    <source>
        <strain evidence="1">KNV1</strain>
    </source>
</reference>
<proteinExistence type="predicted"/>